<proteinExistence type="predicted"/>
<evidence type="ECO:0000313" key="3">
    <source>
        <dbReference type="Proteomes" id="UP000789833"/>
    </source>
</evidence>
<feature type="region of interest" description="Disordered" evidence="1">
    <location>
        <begin position="26"/>
        <end position="48"/>
    </location>
</feature>
<comment type="caution">
    <text evidence="2">The sequence shown here is derived from an EMBL/GenBank/DDBJ whole genome shotgun (WGS) entry which is preliminary data.</text>
</comment>
<sequence>MKREFLEGIGFEKDAIDKIMAEHGKTVESHKTKASDLQTSLDDLKNQLDQRDKDLKDLKKKAEGSEELQTQLSDLQRKYDTDKADYEKKIKDTQLSTALKLVLNGKVHDTDMVIDRIDKEKIKLDNDGNVTDGLDDQLKTLKESKAFLFVPETTAAPNIKGAKPAEGNPGGQQGTSSVGSDFAKQANDQSKSSENSFWS</sequence>
<keyword evidence="3" id="KW-1185">Reference proteome</keyword>
<dbReference type="Proteomes" id="UP000789833">
    <property type="component" value="Unassembled WGS sequence"/>
</dbReference>
<protein>
    <recommendedName>
        <fullName evidence="4">Minor structural protein GP20</fullName>
    </recommendedName>
</protein>
<dbReference type="Pfam" id="PF06810">
    <property type="entry name" value="Phage_scaffold"/>
    <property type="match status" value="1"/>
</dbReference>
<evidence type="ECO:0000313" key="2">
    <source>
        <dbReference type="EMBL" id="CAG9620875.1"/>
    </source>
</evidence>
<name>A0ABM8YLN6_9BACI</name>
<dbReference type="InterPro" id="IPR009636">
    <property type="entry name" value="SCAF"/>
</dbReference>
<dbReference type="Gene3D" id="1.20.1270.60">
    <property type="entry name" value="Arfaptin homology (AH) domain/BAR domain"/>
    <property type="match status" value="1"/>
</dbReference>
<organism evidence="2 3">
    <name type="scientific">Sutcliffiella rhizosphaerae</name>
    <dbReference type="NCBI Taxonomy" id="2880967"/>
    <lineage>
        <taxon>Bacteria</taxon>
        <taxon>Bacillati</taxon>
        <taxon>Bacillota</taxon>
        <taxon>Bacilli</taxon>
        <taxon>Bacillales</taxon>
        <taxon>Bacillaceae</taxon>
        <taxon>Sutcliffiella</taxon>
    </lineage>
</organism>
<reference evidence="2 3" key="1">
    <citation type="submission" date="2021-10" db="EMBL/GenBank/DDBJ databases">
        <authorList>
            <person name="Criscuolo A."/>
        </authorList>
    </citation>
    <scope>NUCLEOTIDE SEQUENCE [LARGE SCALE GENOMIC DNA]</scope>
    <source>
        <strain evidence="3">CIP 111883</strain>
    </source>
</reference>
<dbReference type="EMBL" id="CAKJTJ010000006">
    <property type="protein sequence ID" value="CAG9620875.1"/>
    <property type="molecule type" value="Genomic_DNA"/>
</dbReference>
<evidence type="ECO:0000256" key="1">
    <source>
        <dbReference type="SAM" id="MobiDB-lite"/>
    </source>
</evidence>
<evidence type="ECO:0008006" key="4">
    <source>
        <dbReference type="Google" id="ProtNLM"/>
    </source>
</evidence>
<dbReference type="RefSeq" id="WP_230500780.1">
    <property type="nucleotide sequence ID" value="NZ_CAKJTJ010000006.1"/>
</dbReference>
<accession>A0ABM8YLN6</accession>
<dbReference type="InterPro" id="IPR027267">
    <property type="entry name" value="AH/BAR_dom_sf"/>
</dbReference>
<gene>
    <name evidence="2" type="ORF">BACCIP111883_01646</name>
</gene>
<feature type="region of interest" description="Disordered" evidence="1">
    <location>
        <begin position="153"/>
        <end position="199"/>
    </location>
</feature>
<feature type="compositionally biased region" description="Polar residues" evidence="1">
    <location>
        <begin position="186"/>
        <end position="199"/>
    </location>
</feature>